<evidence type="ECO:0000256" key="1">
    <source>
        <dbReference type="SAM" id="MobiDB-lite"/>
    </source>
</evidence>
<gene>
    <name evidence="3" type="primary">ORF55238</name>
    <name evidence="2" type="synonym">ORF55236</name>
</gene>
<dbReference type="AlphaFoldDB" id="A0A0B6ZAT1"/>
<sequence>MRRSDSQNNGQPRQRSIIREENMAYDMIDSDRTRLRPPSTREQPIEIDVDYDRNEVFENESSVDGSNMKYDHAMEDLLRQLPSRQLENVAET</sequence>
<dbReference type="EMBL" id="HACG01018636">
    <property type="protein sequence ID" value="CEK65501.1"/>
    <property type="molecule type" value="Transcribed_RNA"/>
</dbReference>
<evidence type="ECO:0000313" key="2">
    <source>
        <dbReference type="EMBL" id="CEK65501.1"/>
    </source>
</evidence>
<proteinExistence type="predicted"/>
<dbReference type="EMBL" id="HACG01018637">
    <property type="protein sequence ID" value="CEK65502.1"/>
    <property type="molecule type" value="Transcribed_RNA"/>
</dbReference>
<reference evidence="3" key="1">
    <citation type="submission" date="2014-12" db="EMBL/GenBank/DDBJ databases">
        <title>Insight into the proteome of Arion vulgaris.</title>
        <authorList>
            <person name="Aradska J."/>
            <person name="Bulat T."/>
            <person name="Smidak R."/>
            <person name="Sarate P."/>
            <person name="Gangsoo J."/>
            <person name="Sialana F."/>
            <person name="Bilban M."/>
            <person name="Lubec G."/>
        </authorList>
    </citation>
    <scope>NUCLEOTIDE SEQUENCE</scope>
    <source>
        <tissue evidence="3">Skin</tissue>
    </source>
</reference>
<feature type="region of interest" description="Disordered" evidence="1">
    <location>
        <begin position="1"/>
        <end position="21"/>
    </location>
</feature>
<feature type="compositionally biased region" description="Polar residues" evidence="1">
    <location>
        <begin position="1"/>
        <end position="14"/>
    </location>
</feature>
<name>A0A0B6ZAT1_9EUPU</name>
<evidence type="ECO:0000313" key="3">
    <source>
        <dbReference type="EMBL" id="CEK65502.1"/>
    </source>
</evidence>
<protein>
    <submittedName>
        <fullName evidence="3">Uncharacterized protein</fullName>
    </submittedName>
</protein>
<organism evidence="3">
    <name type="scientific">Arion vulgaris</name>
    <dbReference type="NCBI Taxonomy" id="1028688"/>
    <lineage>
        <taxon>Eukaryota</taxon>
        <taxon>Metazoa</taxon>
        <taxon>Spiralia</taxon>
        <taxon>Lophotrochozoa</taxon>
        <taxon>Mollusca</taxon>
        <taxon>Gastropoda</taxon>
        <taxon>Heterobranchia</taxon>
        <taxon>Euthyneura</taxon>
        <taxon>Panpulmonata</taxon>
        <taxon>Eupulmonata</taxon>
        <taxon>Stylommatophora</taxon>
        <taxon>Helicina</taxon>
        <taxon>Arionoidea</taxon>
        <taxon>Arionidae</taxon>
        <taxon>Arion</taxon>
    </lineage>
</organism>
<feature type="non-terminal residue" evidence="3">
    <location>
        <position position="92"/>
    </location>
</feature>
<accession>A0A0B6ZAT1</accession>